<dbReference type="AlphaFoldDB" id="A0A2V4DXZ9"/>
<evidence type="ECO:0000313" key="1">
    <source>
        <dbReference type="EMBL" id="PXZ05113.1"/>
    </source>
</evidence>
<evidence type="ECO:0000313" key="2">
    <source>
        <dbReference type="Proteomes" id="UP000247932"/>
    </source>
</evidence>
<gene>
    <name evidence="1" type="ORF">DKK70_13400</name>
</gene>
<dbReference type="Proteomes" id="UP000247932">
    <property type="component" value="Unassembled WGS sequence"/>
</dbReference>
<protein>
    <submittedName>
        <fullName evidence="1">Uncharacterized protein</fullName>
    </submittedName>
</protein>
<organism evidence="1 2">
    <name type="scientific">Gilliamella apicola</name>
    <dbReference type="NCBI Taxonomy" id="1196095"/>
    <lineage>
        <taxon>Bacteria</taxon>
        <taxon>Pseudomonadati</taxon>
        <taxon>Pseudomonadota</taxon>
        <taxon>Gammaproteobacteria</taxon>
        <taxon>Orbales</taxon>
        <taxon>Orbaceae</taxon>
        <taxon>Gilliamella</taxon>
    </lineage>
</organism>
<comment type="caution">
    <text evidence="1">The sequence shown here is derived from an EMBL/GenBank/DDBJ whole genome shotgun (WGS) entry which is preliminary data.</text>
</comment>
<name>A0A2V4DXZ9_9GAMM</name>
<proteinExistence type="predicted"/>
<dbReference type="EMBL" id="QGLR01000014">
    <property type="protein sequence ID" value="PXZ05113.1"/>
    <property type="molecule type" value="Genomic_DNA"/>
</dbReference>
<keyword evidence="2" id="KW-1185">Reference proteome</keyword>
<reference evidence="1 2" key="1">
    <citation type="submission" date="2018-05" db="EMBL/GenBank/DDBJ databases">
        <title>Reference genomes for bee gut microbiota database.</title>
        <authorList>
            <person name="Ellegaard K.M."/>
        </authorList>
    </citation>
    <scope>NUCLEOTIDE SEQUENCE [LARGE SCALE GENOMIC DNA]</scope>
    <source>
        <strain evidence="1 2">ESL0182</strain>
    </source>
</reference>
<accession>A0A2V4DXZ9</accession>
<sequence length="75" mass="8564">MTVSATQTAIYTPIDTSTLINSQYREVIINGTRITGRVEYTANYAAYVADPSINMKFKRHTAKKDFLIVMLMHYN</sequence>